<keyword evidence="5 6" id="KW-0472">Membrane</keyword>
<evidence type="ECO:0000256" key="5">
    <source>
        <dbReference type="ARBA" id="ARBA00023136"/>
    </source>
</evidence>
<feature type="transmembrane region" description="Helical" evidence="6">
    <location>
        <begin position="179"/>
        <end position="198"/>
    </location>
</feature>
<comment type="subcellular location">
    <subcellularLocation>
        <location evidence="1">Membrane</location>
        <topology evidence="1">Multi-pass membrane protein</topology>
    </subcellularLocation>
</comment>
<accession>A0A0B4G2I7</accession>
<feature type="transmembrane region" description="Helical" evidence="6">
    <location>
        <begin position="144"/>
        <end position="167"/>
    </location>
</feature>
<comment type="caution">
    <text evidence="8">The sequence shown here is derived from an EMBL/GenBank/DDBJ whole genome shotgun (WGS) entry which is preliminary data.</text>
</comment>
<dbReference type="Proteomes" id="UP000031186">
    <property type="component" value="Unassembled WGS sequence"/>
</dbReference>
<evidence type="ECO:0000256" key="1">
    <source>
        <dbReference type="ARBA" id="ARBA00004141"/>
    </source>
</evidence>
<keyword evidence="4 6" id="KW-1133">Transmembrane helix</keyword>
<dbReference type="PANTHER" id="PTHR23502">
    <property type="entry name" value="MAJOR FACILITATOR SUPERFAMILY"/>
    <property type="match status" value="1"/>
</dbReference>
<evidence type="ECO:0000313" key="8">
    <source>
        <dbReference type="EMBL" id="KID62654.1"/>
    </source>
</evidence>
<keyword evidence="9" id="KW-1185">Reference proteome</keyword>
<keyword evidence="3 6" id="KW-0812">Transmembrane</keyword>
<comment type="similarity">
    <text evidence="2">Belongs to the major facilitator superfamily.</text>
</comment>
<feature type="transmembrane region" description="Helical" evidence="6">
    <location>
        <begin position="65"/>
        <end position="83"/>
    </location>
</feature>
<dbReference type="Gene3D" id="1.20.1720.10">
    <property type="entry name" value="Multidrug resistance protein D"/>
    <property type="match status" value="1"/>
</dbReference>
<reference evidence="8 9" key="1">
    <citation type="journal article" date="2014" name="Proc. Natl. Acad. Sci. U.S.A.">
        <title>Trajectory and genomic determinants of fungal-pathogen speciation and host adaptation.</title>
        <authorList>
            <person name="Hu X."/>
            <person name="Xiao G."/>
            <person name="Zheng P."/>
            <person name="Shang Y."/>
            <person name="Su Y."/>
            <person name="Zhang X."/>
            <person name="Liu X."/>
            <person name="Zhan S."/>
            <person name="St Leger R.J."/>
            <person name="Wang C."/>
        </authorList>
    </citation>
    <scope>NUCLEOTIDE SEQUENCE [LARGE SCALE GENOMIC DNA]</scope>
    <source>
        <strain evidence="8 9">ARSEF 549</strain>
    </source>
</reference>
<dbReference type="HOGENOM" id="CLU_1240390_0_0_1"/>
<proteinExistence type="inferred from homology"/>
<gene>
    <name evidence="8" type="ORF">MAN_07870</name>
</gene>
<sequence>MTGPKRESPPPHVHEAQTVLAQDQAQEKDTVHAGTTEAEPDLYNVAWNGKEDVSNPKNWSARSRWVQLTILGLLNFVTLVSDLDTHNSALTSLSLSIYVVGFALRPLITAPLSEMYGRIIVYHISSLLFLAFTSASAASSNIGMFIAFRFFSGCVGITPAALLGGSIGDLMPPSSMGKATGSIAIGSLIAPLIAPVIGGYLSEYAGWRCVLWLNTILVRIGKL</sequence>
<dbReference type="EMBL" id="AZNF01000011">
    <property type="protein sequence ID" value="KID62654.1"/>
    <property type="molecule type" value="Genomic_DNA"/>
</dbReference>
<organism evidence="8 9">
    <name type="scientific">Metarhizium anisopliae (strain ARSEF 549)</name>
    <dbReference type="NCBI Taxonomy" id="3151832"/>
    <lineage>
        <taxon>Eukaryota</taxon>
        <taxon>Fungi</taxon>
        <taxon>Dikarya</taxon>
        <taxon>Ascomycota</taxon>
        <taxon>Pezizomycotina</taxon>
        <taxon>Sordariomycetes</taxon>
        <taxon>Hypocreomycetidae</taxon>
        <taxon>Hypocreales</taxon>
        <taxon>Clavicipitaceae</taxon>
        <taxon>Metarhizium</taxon>
    </lineage>
</organism>
<dbReference type="SUPFAM" id="SSF103473">
    <property type="entry name" value="MFS general substrate transporter"/>
    <property type="match status" value="1"/>
</dbReference>
<feature type="non-terminal residue" evidence="8">
    <location>
        <position position="1"/>
    </location>
</feature>
<dbReference type="AlphaFoldDB" id="A0A0B4G2I7"/>
<evidence type="ECO:0000256" key="3">
    <source>
        <dbReference type="ARBA" id="ARBA00022692"/>
    </source>
</evidence>
<dbReference type="InterPro" id="IPR036259">
    <property type="entry name" value="MFS_trans_sf"/>
</dbReference>
<evidence type="ECO:0000256" key="2">
    <source>
        <dbReference type="ARBA" id="ARBA00008335"/>
    </source>
</evidence>
<dbReference type="GO" id="GO:0022857">
    <property type="term" value="F:transmembrane transporter activity"/>
    <property type="evidence" value="ECO:0007669"/>
    <property type="project" value="InterPro"/>
</dbReference>
<feature type="transmembrane region" description="Helical" evidence="6">
    <location>
        <begin position="89"/>
        <end position="108"/>
    </location>
</feature>
<dbReference type="InterPro" id="IPR020846">
    <property type="entry name" value="MFS_dom"/>
</dbReference>
<evidence type="ECO:0000256" key="6">
    <source>
        <dbReference type="SAM" id="Phobius"/>
    </source>
</evidence>
<evidence type="ECO:0000256" key="4">
    <source>
        <dbReference type="ARBA" id="ARBA00022989"/>
    </source>
</evidence>
<feature type="domain" description="Major facilitator superfamily (MFS) profile" evidence="7">
    <location>
        <begin position="53"/>
        <end position="223"/>
    </location>
</feature>
<dbReference type="GO" id="GO:0016020">
    <property type="term" value="C:membrane"/>
    <property type="evidence" value="ECO:0007669"/>
    <property type="project" value="UniProtKB-SubCell"/>
</dbReference>
<dbReference type="PANTHER" id="PTHR23502:SF68">
    <property type="entry name" value="MULTIDRUG TRANSPORTER, PUTATIVE (AFU_ORTHOLOGUE AFUA_3G01120)-RELATED"/>
    <property type="match status" value="1"/>
</dbReference>
<feature type="transmembrane region" description="Helical" evidence="6">
    <location>
        <begin position="120"/>
        <end position="138"/>
    </location>
</feature>
<evidence type="ECO:0000259" key="7">
    <source>
        <dbReference type="PROSITE" id="PS50850"/>
    </source>
</evidence>
<name>A0A0B4G2I7_METAF</name>
<dbReference type="InterPro" id="IPR011701">
    <property type="entry name" value="MFS"/>
</dbReference>
<dbReference type="Pfam" id="PF07690">
    <property type="entry name" value="MFS_1"/>
    <property type="match status" value="1"/>
</dbReference>
<protein>
    <submittedName>
        <fullName evidence="8">Major facilitator superfamily domain, general substrate transporter</fullName>
    </submittedName>
</protein>
<dbReference type="VEuPathDB" id="FungiDB:MAN_07870"/>
<dbReference type="PROSITE" id="PS50850">
    <property type="entry name" value="MFS"/>
    <property type="match status" value="1"/>
</dbReference>
<dbReference type="OrthoDB" id="5296287at2759"/>
<evidence type="ECO:0000313" key="9">
    <source>
        <dbReference type="Proteomes" id="UP000031186"/>
    </source>
</evidence>